<keyword evidence="1" id="KW-0472">Membrane</keyword>
<evidence type="ECO:0000313" key="3">
    <source>
        <dbReference type="Proteomes" id="UP000178930"/>
    </source>
</evidence>
<keyword evidence="1" id="KW-0812">Transmembrane</keyword>
<dbReference type="STRING" id="1797532.A2729_03070"/>
<dbReference type="AlphaFoldDB" id="A0A1G1XTD9"/>
<gene>
    <name evidence="2" type="ORF">A2729_03070</name>
</gene>
<comment type="caution">
    <text evidence="2">The sequence shown here is derived from an EMBL/GenBank/DDBJ whole genome shotgun (WGS) entry which is preliminary data.</text>
</comment>
<dbReference type="Proteomes" id="UP000178930">
    <property type="component" value="Unassembled WGS sequence"/>
</dbReference>
<organism evidence="2 3">
    <name type="scientific">Candidatus Buchananbacteria bacterium RIFCSPHIGHO2_01_FULL_39_14</name>
    <dbReference type="NCBI Taxonomy" id="1797532"/>
    <lineage>
        <taxon>Bacteria</taxon>
        <taxon>Candidatus Buchananiibacteriota</taxon>
    </lineage>
</organism>
<name>A0A1G1XTD9_9BACT</name>
<feature type="transmembrane region" description="Helical" evidence="1">
    <location>
        <begin position="12"/>
        <end position="37"/>
    </location>
</feature>
<accession>A0A1G1XTD9</accession>
<evidence type="ECO:0008006" key="4">
    <source>
        <dbReference type="Google" id="ProtNLM"/>
    </source>
</evidence>
<sequence length="318" mass="34336">MIKIKNKIGANGMVLVLAVIIIGTVLSSAAVLGNLIIREIQQSRLIDQSMQAYLSAESGAERSLYLLRRREAVKPQDCGQITGGSCQSDDAFCSLSSGQVACIAADAGSLAVRTSWNVEVNNENKISVYLGTGGSFQVDLFNPYQTGQYEAGVQSFLVESDIVNGTTIYGEITNLSQLLGGTANCPLSFFTPPQPPIGKGRVTLIQPTPQSNYSSSGYLKTFSEDSAPELNPYCSYVLRLSNILLPQAQPGVFILSLYKKGDNIDPLIDFLPIPSRLIIDSAATFGKSYQKIRVSTPVRPPLSGLYDFVIFSEETIVK</sequence>
<evidence type="ECO:0000256" key="1">
    <source>
        <dbReference type="SAM" id="Phobius"/>
    </source>
</evidence>
<keyword evidence="1" id="KW-1133">Transmembrane helix</keyword>
<reference evidence="2 3" key="1">
    <citation type="journal article" date="2016" name="Nat. Commun.">
        <title>Thousands of microbial genomes shed light on interconnected biogeochemical processes in an aquifer system.</title>
        <authorList>
            <person name="Anantharaman K."/>
            <person name="Brown C.T."/>
            <person name="Hug L.A."/>
            <person name="Sharon I."/>
            <person name="Castelle C.J."/>
            <person name="Probst A.J."/>
            <person name="Thomas B.C."/>
            <person name="Singh A."/>
            <person name="Wilkins M.J."/>
            <person name="Karaoz U."/>
            <person name="Brodie E.L."/>
            <person name="Williams K.H."/>
            <person name="Hubbard S.S."/>
            <person name="Banfield J.F."/>
        </authorList>
    </citation>
    <scope>NUCLEOTIDE SEQUENCE [LARGE SCALE GENOMIC DNA]</scope>
</reference>
<protein>
    <recommendedName>
        <fullName evidence="4">Type 4 fimbrial biogenesis protein PilX N-terminal domain-containing protein</fullName>
    </recommendedName>
</protein>
<dbReference type="EMBL" id="MHIB01000049">
    <property type="protein sequence ID" value="OGY42870.1"/>
    <property type="molecule type" value="Genomic_DNA"/>
</dbReference>
<evidence type="ECO:0000313" key="2">
    <source>
        <dbReference type="EMBL" id="OGY42870.1"/>
    </source>
</evidence>
<proteinExistence type="predicted"/>